<dbReference type="SUPFAM" id="SSF51338">
    <property type="entry name" value="Composite domain of metallo-dependent hydrolases"/>
    <property type="match status" value="1"/>
</dbReference>
<dbReference type="OrthoDB" id="9031471at2"/>
<dbReference type="InterPro" id="IPR011059">
    <property type="entry name" value="Metal-dep_hydrolase_composite"/>
</dbReference>
<dbReference type="InterPro" id="IPR013108">
    <property type="entry name" value="Amidohydro_3"/>
</dbReference>
<gene>
    <name evidence="2" type="ORF">C942_02810</name>
</gene>
<reference evidence="2 3" key="1">
    <citation type="submission" date="2012-12" db="EMBL/GenBank/DDBJ databases">
        <title>Genome Assembly of Photobacterium sp. AK15.</title>
        <authorList>
            <person name="Khatri I."/>
            <person name="Vaidya B."/>
            <person name="Srinivas T.N.R."/>
            <person name="Subramanian S."/>
            <person name="Pinnaka A."/>
        </authorList>
    </citation>
    <scope>NUCLEOTIDE SEQUENCE [LARGE SCALE GENOMIC DNA]</scope>
    <source>
        <strain evidence="2 3">AK15</strain>
    </source>
</reference>
<dbReference type="InterPro" id="IPR032466">
    <property type="entry name" value="Metal_Hydrolase"/>
</dbReference>
<dbReference type="RefSeq" id="WP_007468472.1">
    <property type="nucleotide sequence ID" value="NZ_AMZO01000030.1"/>
</dbReference>
<name>L8J7T9_9GAMM</name>
<dbReference type="Gene3D" id="2.30.40.10">
    <property type="entry name" value="Urease, subunit C, domain 1"/>
    <property type="match status" value="1"/>
</dbReference>
<dbReference type="EMBL" id="AMZO01000030">
    <property type="protein sequence ID" value="ELR64228.1"/>
    <property type="molecule type" value="Genomic_DNA"/>
</dbReference>
<evidence type="ECO:0000313" key="2">
    <source>
        <dbReference type="EMBL" id="ELR64228.1"/>
    </source>
</evidence>
<dbReference type="Gene3D" id="3.20.20.140">
    <property type="entry name" value="Metal-dependent hydrolases"/>
    <property type="match status" value="1"/>
</dbReference>
<dbReference type="PANTHER" id="PTHR22642">
    <property type="entry name" value="IMIDAZOLONEPROPIONASE"/>
    <property type="match status" value="1"/>
</dbReference>
<accession>L8J7T9</accession>
<keyword evidence="3" id="KW-1185">Reference proteome</keyword>
<proteinExistence type="predicted"/>
<evidence type="ECO:0000259" key="1">
    <source>
        <dbReference type="Pfam" id="PF07969"/>
    </source>
</evidence>
<evidence type="ECO:0000313" key="3">
    <source>
        <dbReference type="Proteomes" id="UP000011134"/>
    </source>
</evidence>
<dbReference type="Proteomes" id="UP000011134">
    <property type="component" value="Unassembled WGS sequence"/>
</dbReference>
<dbReference type="PATRIC" id="fig|1056511.3.peg.3733"/>
<dbReference type="SUPFAM" id="SSF51556">
    <property type="entry name" value="Metallo-dependent hydrolases"/>
    <property type="match status" value="1"/>
</dbReference>
<dbReference type="GO" id="GO:0016810">
    <property type="term" value="F:hydrolase activity, acting on carbon-nitrogen (but not peptide) bonds"/>
    <property type="evidence" value="ECO:0007669"/>
    <property type="project" value="InterPro"/>
</dbReference>
<dbReference type="Pfam" id="PF07969">
    <property type="entry name" value="Amidohydro_3"/>
    <property type="match status" value="1"/>
</dbReference>
<feature type="domain" description="Amidohydrolase 3" evidence="1">
    <location>
        <begin position="51"/>
        <end position="530"/>
    </location>
</feature>
<organism evidence="2 3">
    <name type="scientific">Photobacterium marinum</name>
    <dbReference type="NCBI Taxonomy" id="1056511"/>
    <lineage>
        <taxon>Bacteria</taxon>
        <taxon>Pseudomonadati</taxon>
        <taxon>Pseudomonadota</taxon>
        <taxon>Gammaproteobacteria</taxon>
        <taxon>Vibrionales</taxon>
        <taxon>Vibrionaceae</taxon>
        <taxon>Photobacterium</taxon>
    </lineage>
</organism>
<dbReference type="AlphaFoldDB" id="L8J7T9"/>
<protein>
    <recommendedName>
        <fullName evidence="1">Amidohydrolase 3 domain-containing protein</fullName>
    </recommendedName>
</protein>
<comment type="caution">
    <text evidence="2">The sequence shown here is derived from an EMBL/GenBank/DDBJ whole genome shotgun (WGS) entry which is preliminary data.</text>
</comment>
<dbReference type="PANTHER" id="PTHR22642:SF2">
    <property type="entry name" value="PROTEIN LONG AFTER FAR-RED 3"/>
    <property type="match status" value="1"/>
</dbReference>
<sequence>MAKLSRHADTVIINANIYQKKGMDSIAVTDGMISFVGNYDEVKGKITQTTKVIDIDGRALLPGFIDLNNHVFEEAYAVEGSCPLPSTDDYSELAGVLAKCAAAIPESTWVIGFSRLLPRMNKPSFMPKQWLDKFFPERPVVLIDLSSDMVWVNSRALETAQLNRYSINPPGGRIIKTADKASLTGVLLGSAGEKVISRARAVHPDLCHINYPNVVHGLKNVTRNGITTLGDARSYWHRGWNRVWETILANGDLSARVTVRPWLYPHLSMKEQLDYFSGIARQDLTSRLIINQVKVNLDGSYTAGTARLSEPYSSPTLVSETNGVFYISPSELTAWLERLDKIGFGVNINATGDEAVKASLNAIQDVRLQDIDQVFSIHSQGVISREDVPRFASLNVSADFQIGNITDSTVLSERSRKNRTLEDTLMPALSVAGANVTLSSGWATSQFSPLKGIAKSLSMGSHGFSDIHMAIAAYTINPARALGLEGITGSIDVGKSADFVILDQDITELKPEQIPQVNVSLTMLEGEIVYQSESDKRGA</sequence>
<dbReference type="Gene3D" id="3.10.310.70">
    <property type="match status" value="1"/>
</dbReference>